<name>A0A2S7F4P2_CLOBU</name>
<evidence type="ECO:0000313" key="2">
    <source>
        <dbReference type="EMBL" id="PPV11868.1"/>
    </source>
</evidence>
<protein>
    <submittedName>
        <fullName evidence="2">Uncharacterized protein</fullName>
    </submittedName>
</protein>
<feature type="transmembrane region" description="Helical" evidence="1">
    <location>
        <begin position="121"/>
        <end position="140"/>
    </location>
</feature>
<dbReference type="AlphaFoldDB" id="A0A2S7F4P2"/>
<gene>
    <name evidence="2" type="ORF">AWN73_20410</name>
</gene>
<keyword evidence="1" id="KW-0472">Membrane</keyword>
<keyword evidence="1" id="KW-0812">Transmembrane</keyword>
<dbReference type="EMBL" id="LRDH01000182">
    <property type="protein sequence ID" value="PPV11868.1"/>
    <property type="molecule type" value="Genomic_DNA"/>
</dbReference>
<evidence type="ECO:0000256" key="1">
    <source>
        <dbReference type="SAM" id="Phobius"/>
    </source>
</evidence>
<keyword evidence="1" id="KW-1133">Transmembrane helix</keyword>
<organism evidence="2 3">
    <name type="scientific">Clostridium butyricum</name>
    <dbReference type="NCBI Taxonomy" id="1492"/>
    <lineage>
        <taxon>Bacteria</taxon>
        <taxon>Bacillati</taxon>
        <taxon>Bacillota</taxon>
        <taxon>Clostridia</taxon>
        <taxon>Eubacteriales</taxon>
        <taxon>Clostridiaceae</taxon>
        <taxon>Clostridium</taxon>
    </lineage>
</organism>
<reference evidence="2 3" key="1">
    <citation type="submission" date="2016-01" db="EMBL/GenBank/DDBJ databases">
        <title>Characterization of the Clostridium difficile lineages that are prevalent in Hong Kong and China.</title>
        <authorList>
            <person name="Kwok J.S.-L."/>
            <person name="Lam W.-Y."/>
            <person name="Ip M."/>
            <person name="Chan T.-F."/>
            <person name="Hawkey P.M."/>
            <person name="Tsui S.K.-W."/>
        </authorList>
    </citation>
    <scope>NUCLEOTIDE SEQUENCE [LARGE SCALE GENOMIC DNA]</scope>
    <source>
        <strain evidence="2 3">300064</strain>
    </source>
</reference>
<dbReference type="Proteomes" id="UP000238081">
    <property type="component" value="Unassembled WGS sequence"/>
</dbReference>
<accession>A0A2S7F4P2</accession>
<sequence>MMMHCLQLFHHNGMLLPPIPLSNATVPQSISCPLSFCLTILSNLFVTTTAILATAAVPDTAPPIAIAPITGPANPAIATSASFPQLNGFFSSFGCSGLVPSCSSSSNSENASYKNSKKSILLNYLLLFLSIFTLTIINFHKNSNALINAPQHHSITL</sequence>
<comment type="caution">
    <text evidence="2">The sequence shown here is derived from an EMBL/GenBank/DDBJ whole genome shotgun (WGS) entry which is preliminary data.</text>
</comment>
<evidence type="ECO:0000313" key="3">
    <source>
        <dbReference type="Proteomes" id="UP000238081"/>
    </source>
</evidence>
<proteinExistence type="predicted"/>